<dbReference type="AlphaFoldDB" id="A0A2T7NRV2"/>
<accession>A0A2T7NRV2</accession>
<dbReference type="Proteomes" id="UP000245119">
    <property type="component" value="Linkage Group LG10"/>
</dbReference>
<keyword evidence="3" id="KW-1185">Reference proteome</keyword>
<evidence type="ECO:0000256" key="1">
    <source>
        <dbReference type="SAM" id="MobiDB-lite"/>
    </source>
</evidence>
<organism evidence="2 3">
    <name type="scientific">Pomacea canaliculata</name>
    <name type="common">Golden apple snail</name>
    <dbReference type="NCBI Taxonomy" id="400727"/>
    <lineage>
        <taxon>Eukaryota</taxon>
        <taxon>Metazoa</taxon>
        <taxon>Spiralia</taxon>
        <taxon>Lophotrochozoa</taxon>
        <taxon>Mollusca</taxon>
        <taxon>Gastropoda</taxon>
        <taxon>Caenogastropoda</taxon>
        <taxon>Architaenioglossa</taxon>
        <taxon>Ampullarioidea</taxon>
        <taxon>Ampullariidae</taxon>
        <taxon>Pomacea</taxon>
    </lineage>
</organism>
<proteinExistence type="predicted"/>
<evidence type="ECO:0000313" key="2">
    <source>
        <dbReference type="EMBL" id="PVD23886.1"/>
    </source>
</evidence>
<dbReference type="EMBL" id="PZQS01000010">
    <property type="protein sequence ID" value="PVD23886.1"/>
    <property type="molecule type" value="Genomic_DNA"/>
</dbReference>
<gene>
    <name evidence="2" type="ORF">C0Q70_17161</name>
</gene>
<feature type="compositionally biased region" description="Polar residues" evidence="1">
    <location>
        <begin position="126"/>
        <end position="138"/>
    </location>
</feature>
<reference evidence="2 3" key="1">
    <citation type="submission" date="2018-04" db="EMBL/GenBank/DDBJ databases">
        <title>The genome of golden apple snail Pomacea canaliculata provides insight into stress tolerance and invasive adaptation.</title>
        <authorList>
            <person name="Liu C."/>
            <person name="Liu B."/>
            <person name="Ren Y."/>
            <person name="Zhang Y."/>
            <person name="Wang H."/>
            <person name="Li S."/>
            <person name="Jiang F."/>
            <person name="Yin L."/>
            <person name="Zhang G."/>
            <person name="Qian W."/>
            <person name="Fan W."/>
        </authorList>
    </citation>
    <scope>NUCLEOTIDE SEQUENCE [LARGE SCALE GENOMIC DNA]</scope>
    <source>
        <strain evidence="2">SZHN2017</strain>
        <tissue evidence="2">Muscle</tissue>
    </source>
</reference>
<protein>
    <submittedName>
        <fullName evidence="2">Uncharacterized protein</fullName>
    </submittedName>
</protein>
<feature type="region of interest" description="Disordered" evidence="1">
    <location>
        <begin position="118"/>
        <end position="143"/>
    </location>
</feature>
<sequence length="188" mass="20999">MYLHGRPFCRGRRRGDLVTSCVGLRRVDLEAHSLCDQRGEGVMRQVKWNSCRRQAASGVRVLEQPSIPPVPPPRRHTFDKQLRDDRGQSQSVHLALWQACTSLALLQPRNPLLKGARTYKGEKHQSINSKPTRTSTVNPPAIKSQEYPVPTVEYPAGTQASPACPTQRQCDNTMEVESLPHGPQEAVC</sequence>
<comment type="caution">
    <text evidence="2">The sequence shown here is derived from an EMBL/GenBank/DDBJ whole genome shotgun (WGS) entry which is preliminary data.</text>
</comment>
<evidence type="ECO:0000313" key="3">
    <source>
        <dbReference type="Proteomes" id="UP000245119"/>
    </source>
</evidence>
<name>A0A2T7NRV2_POMCA</name>